<feature type="domain" description="Molybdopterin oxidoreductase" evidence="6">
    <location>
        <begin position="19"/>
        <end position="115"/>
    </location>
</feature>
<dbReference type="InterPro" id="IPR041954">
    <property type="entry name" value="CT_DMSOR/BSOR/TMAOR"/>
</dbReference>
<keyword evidence="4" id="KW-0479">Metal-binding</keyword>
<dbReference type="Gene3D" id="3.40.50.740">
    <property type="match status" value="1"/>
</dbReference>
<evidence type="ECO:0000256" key="5">
    <source>
        <dbReference type="ARBA" id="ARBA00023002"/>
    </source>
</evidence>
<dbReference type="PROSITE" id="PS00490">
    <property type="entry name" value="MOLYBDOPTERIN_PROK_2"/>
    <property type="match status" value="1"/>
</dbReference>
<dbReference type="PANTHER" id="PTHR43742">
    <property type="entry name" value="TRIMETHYLAMINE-N-OXIDE REDUCTASE"/>
    <property type="match status" value="1"/>
</dbReference>
<dbReference type="EC" id="1.7.2.3" evidence="8"/>
<dbReference type="GO" id="GO:0043546">
    <property type="term" value="F:molybdopterin cofactor binding"/>
    <property type="evidence" value="ECO:0007669"/>
    <property type="project" value="InterPro"/>
</dbReference>
<dbReference type="Proteomes" id="UP000254640">
    <property type="component" value="Unassembled WGS sequence"/>
</dbReference>
<comment type="cofactor">
    <cofactor evidence="1">
        <name>Mo-bis(molybdopterin guanine dinucleotide)</name>
        <dbReference type="ChEBI" id="CHEBI:60539"/>
    </cofactor>
</comment>
<evidence type="ECO:0000259" key="7">
    <source>
        <dbReference type="Pfam" id="PF01568"/>
    </source>
</evidence>
<dbReference type="PANTHER" id="PTHR43742:SF10">
    <property type="entry name" value="TRIMETHYLAMINE-N-OXIDE REDUCTASE 2"/>
    <property type="match status" value="1"/>
</dbReference>
<evidence type="ECO:0000313" key="8">
    <source>
        <dbReference type="EMBL" id="SUB18698.1"/>
    </source>
</evidence>
<dbReference type="AlphaFoldDB" id="A0A379AME5"/>
<evidence type="ECO:0000256" key="4">
    <source>
        <dbReference type="ARBA" id="ARBA00022723"/>
    </source>
</evidence>
<dbReference type="CDD" id="cd02793">
    <property type="entry name" value="MopB_CT_DMSOR-BSOR-TMAOR"/>
    <property type="match status" value="1"/>
</dbReference>
<evidence type="ECO:0000256" key="3">
    <source>
        <dbReference type="ARBA" id="ARBA00022505"/>
    </source>
</evidence>
<evidence type="ECO:0000256" key="2">
    <source>
        <dbReference type="ARBA" id="ARBA00010312"/>
    </source>
</evidence>
<organism evidence="8 9">
    <name type="scientific">Enterobacter agglomerans</name>
    <name type="common">Erwinia herbicola</name>
    <name type="synonym">Pantoea agglomerans</name>
    <dbReference type="NCBI Taxonomy" id="549"/>
    <lineage>
        <taxon>Bacteria</taxon>
        <taxon>Pseudomonadati</taxon>
        <taxon>Pseudomonadota</taxon>
        <taxon>Gammaproteobacteria</taxon>
        <taxon>Enterobacterales</taxon>
        <taxon>Erwiniaceae</taxon>
        <taxon>Pantoea</taxon>
        <taxon>Pantoea agglomerans group</taxon>
    </lineage>
</organism>
<dbReference type="EMBL" id="UGSO01000001">
    <property type="protein sequence ID" value="SUB18698.1"/>
    <property type="molecule type" value="Genomic_DNA"/>
</dbReference>
<dbReference type="Pfam" id="PF00384">
    <property type="entry name" value="Molybdopterin"/>
    <property type="match status" value="1"/>
</dbReference>
<keyword evidence="9" id="KW-1185">Reference proteome</keyword>
<keyword evidence="5 8" id="KW-0560">Oxidoreductase</keyword>
<proteinExistence type="inferred from homology"/>
<dbReference type="Gene3D" id="2.40.40.20">
    <property type="match status" value="1"/>
</dbReference>
<dbReference type="Gene3D" id="3.90.55.10">
    <property type="entry name" value="Dimethylsulfoxide Reductase, domain 3"/>
    <property type="match status" value="1"/>
</dbReference>
<dbReference type="GO" id="GO:0009061">
    <property type="term" value="P:anaerobic respiration"/>
    <property type="evidence" value="ECO:0007669"/>
    <property type="project" value="TreeGrafter"/>
</dbReference>
<dbReference type="Gene3D" id="3.40.228.10">
    <property type="entry name" value="Dimethylsulfoxide Reductase, domain 2"/>
    <property type="match status" value="1"/>
</dbReference>
<protein>
    <submittedName>
        <fullName evidence="8">Dimethyl sulfoxide/trimethylamine N-oxide reductase</fullName>
        <ecNumber evidence="8">1.7.2.3</ecNumber>
    </submittedName>
</protein>
<evidence type="ECO:0000259" key="6">
    <source>
        <dbReference type="Pfam" id="PF00384"/>
    </source>
</evidence>
<dbReference type="InterPro" id="IPR006656">
    <property type="entry name" value="Mopterin_OxRdtase"/>
</dbReference>
<dbReference type="SUPFAM" id="SSF53706">
    <property type="entry name" value="Formate dehydrogenase/DMSO reductase, domains 1-3"/>
    <property type="match status" value="1"/>
</dbReference>
<accession>A0A379AME5</accession>
<evidence type="ECO:0000313" key="9">
    <source>
        <dbReference type="Proteomes" id="UP000254640"/>
    </source>
</evidence>
<dbReference type="InterPro" id="IPR009010">
    <property type="entry name" value="Asp_de-COase-like_dom_sf"/>
</dbReference>
<dbReference type="GO" id="GO:0050626">
    <property type="term" value="F:trimethylamine-N-oxide reductase (cytochrome c) activity"/>
    <property type="evidence" value="ECO:0007669"/>
    <property type="project" value="UniProtKB-EC"/>
</dbReference>
<feature type="domain" description="Molybdopterin dinucleotide-binding" evidence="7">
    <location>
        <begin position="231"/>
        <end position="351"/>
    </location>
</feature>
<keyword evidence="3" id="KW-0500">Molybdenum</keyword>
<comment type="similarity">
    <text evidence="2">Belongs to the prokaryotic molybdopterin-containing oxidoreductase family.</text>
</comment>
<name>A0A379AME5_ENTAG</name>
<dbReference type="GO" id="GO:0009055">
    <property type="term" value="F:electron transfer activity"/>
    <property type="evidence" value="ECO:0007669"/>
    <property type="project" value="TreeGrafter"/>
</dbReference>
<gene>
    <name evidence="8" type="primary">dmsA_2</name>
    <name evidence="8" type="ORF">NCTC9381_04664</name>
</gene>
<dbReference type="GO" id="GO:0030288">
    <property type="term" value="C:outer membrane-bounded periplasmic space"/>
    <property type="evidence" value="ECO:0007669"/>
    <property type="project" value="TreeGrafter"/>
</dbReference>
<sequence>MLLNPGQPYRFQGETLHYPDIHMVHWAGGNPFHHHQQLNRLVEGWQRPDTVVVQDIVWTPAAQMADIVLPATTTLERNDIGGSSRDRFVLAMHQAIKPQHQARNDFDIFADLAERLGYRDTFTEGRNEMQWIAHLYQQCATAHQRKGIDFPSFEEFWQRGFVEIPEGGKPYQFMDDFRADPQANPIKTASGKIELFSQTIADYQLDDFAGHPEWREPQEWLGSPVSRDYPLHMISIQPSDRLHSQLDATETVQGNKTAGHETLYMHPQDAAARGLVEGDEIEVSNARGVMLAGVRITDGVTQGVVIIATGAWFDPGFGKAWQPHDRAGNPNVLTLDIGTSSLTQGPNAMSCLVEIKKHQDCTIA</sequence>
<dbReference type="GO" id="GO:0030151">
    <property type="term" value="F:molybdenum ion binding"/>
    <property type="evidence" value="ECO:0007669"/>
    <property type="project" value="TreeGrafter"/>
</dbReference>
<dbReference type="InterPro" id="IPR006655">
    <property type="entry name" value="Mopterin_OxRdtase_prok_CS"/>
</dbReference>
<dbReference type="Pfam" id="PF01568">
    <property type="entry name" value="Molydop_binding"/>
    <property type="match status" value="1"/>
</dbReference>
<reference evidence="8 9" key="1">
    <citation type="submission" date="2018-06" db="EMBL/GenBank/DDBJ databases">
        <authorList>
            <consortium name="Pathogen Informatics"/>
            <person name="Doyle S."/>
        </authorList>
    </citation>
    <scope>NUCLEOTIDE SEQUENCE [LARGE SCALE GENOMIC DNA]</scope>
    <source>
        <strain evidence="8 9">NCTC9381</strain>
    </source>
</reference>
<evidence type="ECO:0000256" key="1">
    <source>
        <dbReference type="ARBA" id="ARBA00001942"/>
    </source>
</evidence>
<dbReference type="InterPro" id="IPR050612">
    <property type="entry name" value="Prok_Mopterin_Oxidored"/>
</dbReference>
<dbReference type="STRING" id="549.BEE12_09415"/>
<dbReference type="InterPro" id="IPR006657">
    <property type="entry name" value="MoPterin_dinucl-bd_dom"/>
</dbReference>
<dbReference type="SUPFAM" id="SSF50692">
    <property type="entry name" value="ADC-like"/>
    <property type="match status" value="1"/>
</dbReference>